<dbReference type="Pfam" id="PF07963">
    <property type="entry name" value="N_methyl"/>
    <property type="match status" value="1"/>
</dbReference>
<evidence type="ECO:0000256" key="1">
    <source>
        <dbReference type="SAM" id="Phobius"/>
    </source>
</evidence>
<dbReference type="SUPFAM" id="SSF54523">
    <property type="entry name" value="Pili subunits"/>
    <property type="match status" value="1"/>
</dbReference>
<dbReference type="EMBL" id="QXIY01000034">
    <property type="protein sequence ID" value="RIE16232.1"/>
    <property type="molecule type" value="Genomic_DNA"/>
</dbReference>
<dbReference type="AlphaFoldDB" id="A0A398DKZ9"/>
<feature type="transmembrane region" description="Helical" evidence="1">
    <location>
        <begin position="7"/>
        <end position="31"/>
    </location>
</feature>
<evidence type="ECO:0000313" key="2">
    <source>
        <dbReference type="EMBL" id="RIE16232.1"/>
    </source>
</evidence>
<comment type="caution">
    <text evidence="2">The sequence shown here is derived from an EMBL/GenBank/DDBJ whole genome shotgun (WGS) entry which is preliminary data.</text>
</comment>
<dbReference type="PROSITE" id="PS00409">
    <property type="entry name" value="PROKAR_NTER_METHYL"/>
    <property type="match status" value="1"/>
</dbReference>
<dbReference type="NCBIfam" id="TIGR02532">
    <property type="entry name" value="IV_pilin_GFxxxE"/>
    <property type="match status" value="1"/>
</dbReference>
<keyword evidence="1" id="KW-1133">Transmembrane helix</keyword>
<gene>
    <name evidence="2" type="ORF">SMC1_07945</name>
</gene>
<dbReference type="OrthoDB" id="6183358at2"/>
<dbReference type="Proteomes" id="UP000266113">
    <property type="component" value="Unassembled WGS sequence"/>
</dbReference>
<keyword evidence="3" id="KW-1185">Reference proteome</keyword>
<dbReference type="Gene3D" id="3.30.700.10">
    <property type="entry name" value="Glycoprotein, Type 4 Pilin"/>
    <property type="match status" value="1"/>
</dbReference>
<dbReference type="InterPro" id="IPR012902">
    <property type="entry name" value="N_methyl_site"/>
</dbReference>
<sequence length="178" mass="19444">MEMLRKGFTLVELMVVVAIVTVLTGASVPYVGRYVARRQLEASGFALVQDLRRVQMDAVFTRTNRKVQFIPGSNWYRFETKAGSLVLPPRLDGLCKRQLGGSVGFPRAFGKYAPSSAYFGGASTNACPPSGVVVLTFNAFGRPCEGGGRVTLVDRAGDRVDVIVMPVIGRIRMEWVPQ</sequence>
<dbReference type="RefSeq" id="WP_119086244.1">
    <property type="nucleotide sequence ID" value="NZ_QXIY01000034.1"/>
</dbReference>
<reference evidence="2 3" key="1">
    <citation type="submission" date="2018-09" db="EMBL/GenBank/DDBJ databases">
        <title>Discovery and Ecogenomic Context for Candidatus Cryosericales, a Global Caldiserica Order Active in Thawing Permafrost.</title>
        <authorList>
            <person name="Martinez M.A."/>
            <person name="Woodcroft B.J."/>
            <person name="Ignacio Espinoza J.C."/>
            <person name="Zayed A."/>
            <person name="Singleton C.M."/>
            <person name="Boyd J."/>
            <person name="Li Y.-F."/>
            <person name="Purvine S."/>
            <person name="Maughan H."/>
            <person name="Hodgkins S.B."/>
            <person name="Anderson D."/>
            <person name="Sederholm M."/>
            <person name="Temperton B."/>
            <person name="Saleska S.R."/>
            <person name="Tyson G.W."/>
            <person name="Rich V.I."/>
        </authorList>
    </citation>
    <scope>NUCLEOTIDE SEQUENCE [LARGE SCALE GENOMIC DNA]</scope>
    <source>
        <strain evidence="2 3">SMC1</strain>
    </source>
</reference>
<proteinExistence type="predicted"/>
<name>A0A398DKZ9_9BACT</name>
<accession>A0A398DKZ9</accession>
<protein>
    <submittedName>
        <fullName evidence="2">Prepilin-type N-terminal cleavage/methylation domain-containing protein</fullName>
    </submittedName>
</protein>
<evidence type="ECO:0000313" key="3">
    <source>
        <dbReference type="Proteomes" id="UP000266113"/>
    </source>
</evidence>
<organism evidence="2 3">
    <name type="scientific">Candidatus Cryosericum septentrionale</name>
    <dbReference type="NCBI Taxonomy" id="2290913"/>
    <lineage>
        <taxon>Bacteria</taxon>
        <taxon>Pseudomonadati</taxon>
        <taxon>Caldisericota/Cryosericota group</taxon>
        <taxon>Candidatus Cryosericota</taxon>
        <taxon>Candidatus Cryosericia</taxon>
        <taxon>Candidatus Cryosericales</taxon>
        <taxon>Candidatus Cryosericaceae</taxon>
        <taxon>Candidatus Cryosericum</taxon>
    </lineage>
</organism>
<keyword evidence="1" id="KW-0812">Transmembrane</keyword>
<keyword evidence="1" id="KW-0472">Membrane</keyword>
<dbReference type="InterPro" id="IPR045584">
    <property type="entry name" value="Pilin-like"/>
</dbReference>